<dbReference type="Proteomes" id="UP001139336">
    <property type="component" value="Unassembled WGS sequence"/>
</dbReference>
<dbReference type="SUPFAM" id="SSF53474">
    <property type="entry name" value="alpha/beta-Hydrolases"/>
    <property type="match status" value="1"/>
</dbReference>
<gene>
    <name evidence="3" type="ORF">L1O03_11205</name>
</gene>
<evidence type="ECO:0000259" key="2">
    <source>
        <dbReference type="Pfam" id="PF20434"/>
    </source>
</evidence>
<organism evidence="3 4">
    <name type="scientific">Corynebacterium uropygiale</name>
    <dbReference type="NCBI Taxonomy" id="1775911"/>
    <lineage>
        <taxon>Bacteria</taxon>
        <taxon>Bacillati</taxon>
        <taxon>Actinomycetota</taxon>
        <taxon>Actinomycetes</taxon>
        <taxon>Mycobacteriales</taxon>
        <taxon>Corynebacteriaceae</taxon>
        <taxon>Corynebacterium</taxon>
    </lineage>
</organism>
<protein>
    <submittedName>
        <fullName evidence="3">Alpha/beta hydrolase</fullName>
    </submittedName>
</protein>
<evidence type="ECO:0000313" key="3">
    <source>
        <dbReference type="EMBL" id="MCF4007731.1"/>
    </source>
</evidence>
<comment type="caution">
    <text evidence="3">The sequence shown here is derived from an EMBL/GenBank/DDBJ whole genome shotgun (WGS) entry which is preliminary data.</text>
</comment>
<evidence type="ECO:0000313" key="4">
    <source>
        <dbReference type="Proteomes" id="UP001139336"/>
    </source>
</evidence>
<dbReference type="EMBL" id="JAKGSI010000007">
    <property type="protein sequence ID" value="MCF4007731.1"/>
    <property type="molecule type" value="Genomic_DNA"/>
</dbReference>
<name>A0A9X1U072_9CORY</name>
<dbReference type="Pfam" id="PF20434">
    <property type="entry name" value="BD-FAE"/>
    <property type="match status" value="1"/>
</dbReference>
<dbReference type="InterPro" id="IPR049492">
    <property type="entry name" value="BD-FAE-like_dom"/>
</dbReference>
<dbReference type="InterPro" id="IPR050300">
    <property type="entry name" value="GDXG_lipolytic_enzyme"/>
</dbReference>
<dbReference type="Gene3D" id="3.40.50.1820">
    <property type="entry name" value="alpha/beta hydrolase"/>
    <property type="match status" value="2"/>
</dbReference>
<proteinExistence type="predicted"/>
<sequence length="172" mass="18654">MSRSDERGKRPVIVDIHGGGWNQDARMPATLRWFADHGYLVLRPSYELATPNRPTADTVRDQVFSAYAWCAKHAAEWGGDPQRLSVFGDSAGGGLAVSTAYRASVDARVPGPQDSFVPPDSVRTFAGQARSAGIDVTLQEVPWADHAFDAQFADSLGFQLVTSVTDAFLREA</sequence>
<reference evidence="3" key="1">
    <citation type="submission" date="2022-01" db="EMBL/GenBank/DDBJ databases">
        <title>Corynebacterium sp. nov isolated from isolated from the feces of the greater white-fronted geese (Anser albifrons) at Poyang Lake, PR China.</title>
        <authorList>
            <person name="Liu Q."/>
        </authorList>
    </citation>
    <scope>NUCLEOTIDE SEQUENCE</scope>
    <source>
        <strain evidence="3">JCM 32435</strain>
    </source>
</reference>
<dbReference type="RefSeq" id="WP_236120058.1">
    <property type="nucleotide sequence ID" value="NZ_JAKGSI010000007.1"/>
</dbReference>
<dbReference type="PANTHER" id="PTHR48081:SF8">
    <property type="entry name" value="ALPHA_BETA HYDROLASE FOLD-3 DOMAIN-CONTAINING PROTEIN-RELATED"/>
    <property type="match status" value="1"/>
</dbReference>
<dbReference type="AlphaFoldDB" id="A0A9X1U072"/>
<evidence type="ECO:0000256" key="1">
    <source>
        <dbReference type="ARBA" id="ARBA00022801"/>
    </source>
</evidence>
<keyword evidence="1 3" id="KW-0378">Hydrolase</keyword>
<keyword evidence="4" id="KW-1185">Reference proteome</keyword>
<accession>A0A9X1U072</accession>
<feature type="domain" description="BD-FAE-like" evidence="2">
    <location>
        <begin position="5"/>
        <end position="104"/>
    </location>
</feature>
<dbReference type="InterPro" id="IPR029058">
    <property type="entry name" value="AB_hydrolase_fold"/>
</dbReference>
<dbReference type="PANTHER" id="PTHR48081">
    <property type="entry name" value="AB HYDROLASE SUPERFAMILY PROTEIN C4A8.06C"/>
    <property type="match status" value="1"/>
</dbReference>
<dbReference type="GO" id="GO:0016787">
    <property type="term" value="F:hydrolase activity"/>
    <property type="evidence" value="ECO:0007669"/>
    <property type="project" value="UniProtKB-KW"/>
</dbReference>